<keyword evidence="5" id="KW-0333">Golgi apparatus</keyword>
<keyword evidence="5" id="KW-0472">Membrane</keyword>
<evidence type="ECO:0000313" key="8">
    <source>
        <dbReference type="EMBL" id="CAD7435996.1"/>
    </source>
</evidence>
<evidence type="ECO:0000256" key="7">
    <source>
        <dbReference type="SAM" id="MobiDB-lite"/>
    </source>
</evidence>
<comment type="subunit">
    <text evidence="5">Oligomeric complex that consists of at least the alpha, beta, beta', gamma, delta, epsilon and zeta subunits.</text>
</comment>
<protein>
    <recommendedName>
        <fullName evidence="5">Coatomer subunit delta</fullName>
    </recommendedName>
</protein>
<comment type="function">
    <text evidence="5">The coatomer is a cytosolic protein complex that binds to dilysine motifs and reversibly associates with Golgi non-clathrin-coated vesicles, which further mediate biosynthetic protein transport from the ER, via the Golgi up to the trans Golgi network. Coatomer complex is required for budding from Golgi membranes, and is essential for the retrograde Golgi-to-ER transport of dilysine-tagged proteins.</text>
</comment>
<dbReference type="GO" id="GO:0000139">
    <property type="term" value="C:Golgi membrane"/>
    <property type="evidence" value="ECO:0007669"/>
    <property type="project" value="UniProtKB-SubCell"/>
</dbReference>
<feature type="region of interest" description="Disordered" evidence="7">
    <location>
        <begin position="1"/>
        <end position="20"/>
    </location>
</feature>
<reference evidence="8" key="1">
    <citation type="submission" date="2020-11" db="EMBL/GenBank/DDBJ databases">
        <authorList>
            <person name="Tran Van P."/>
        </authorList>
    </citation>
    <scope>NUCLEOTIDE SEQUENCE</scope>
</reference>
<dbReference type="GO" id="GO:0006888">
    <property type="term" value="P:endoplasmic reticulum to Golgi vesicle-mediated transport"/>
    <property type="evidence" value="ECO:0007669"/>
    <property type="project" value="TreeGrafter"/>
</dbReference>
<dbReference type="EMBL" id="OB806425">
    <property type="protein sequence ID" value="CAD7435996.1"/>
    <property type="molecule type" value="Genomic_DNA"/>
</dbReference>
<proteinExistence type="inferred from homology"/>
<feature type="compositionally biased region" description="Basic and acidic residues" evidence="7">
    <location>
        <begin position="9"/>
        <end position="20"/>
    </location>
</feature>
<evidence type="ECO:0000256" key="6">
    <source>
        <dbReference type="RuleBase" id="RU366052"/>
    </source>
</evidence>
<name>A0A7R9EL30_9NEOP</name>
<dbReference type="PANTHER" id="PTHR10121:SF0">
    <property type="entry name" value="COATOMER SUBUNIT DELTA"/>
    <property type="match status" value="1"/>
</dbReference>
<dbReference type="PANTHER" id="PTHR10121">
    <property type="entry name" value="COATOMER SUBUNIT DELTA"/>
    <property type="match status" value="1"/>
</dbReference>
<keyword evidence="5" id="KW-0968">Cytoplasmic vesicle</keyword>
<comment type="subcellular location">
    <subcellularLocation>
        <location evidence="5 6">Cytoplasm</location>
    </subcellularLocation>
    <subcellularLocation>
        <location evidence="5 6">Cytoplasmic vesicle</location>
        <location evidence="5 6">COPI-coated vesicle membrane</location>
        <topology evidence="5 6">Peripheral membrane protein</topology>
        <orientation evidence="5 6">Cytoplasmic side</orientation>
    </subcellularLocation>
    <subcellularLocation>
        <location evidence="5 6">Golgi apparatus membrane</location>
        <topology evidence="5 6">Peripheral membrane protein</topology>
        <orientation evidence="5 6">Cytoplasmic side</orientation>
    </subcellularLocation>
</comment>
<organism evidence="8">
    <name type="scientific">Timema monikensis</name>
    <dbReference type="NCBI Taxonomy" id="170555"/>
    <lineage>
        <taxon>Eukaryota</taxon>
        <taxon>Metazoa</taxon>
        <taxon>Ecdysozoa</taxon>
        <taxon>Arthropoda</taxon>
        <taxon>Hexapoda</taxon>
        <taxon>Insecta</taxon>
        <taxon>Pterygota</taxon>
        <taxon>Neoptera</taxon>
        <taxon>Polyneoptera</taxon>
        <taxon>Phasmatodea</taxon>
        <taxon>Timematodea</taxon>
        <taxon>Timematoidea</taxon>
        <taxon>Timematidae</taxon>
        <taxon>Timema</taxon>
    </lineage>
</organism>
<accession>A0A7R9EL30</accession>
<dbReference type="GO" id="GO:0006890">
    <property type="term" value="P:retrograde vesicle-mediated transport, Golgi to endoplasmic reticulum"/>
    <property type="evidence" value="ECO:0007669"/>
    <property type="project" value="UniProtKB-UniRule"/>
</dbReference>
<evidence type="ECO:0000256" key="5">
    <source>
        <dbReference type="RuleBase" id="RU364018"/>
    </source>
</evidence>
<dbReference type="AlphaFoldDB" id="A0A7R9EL30"/>
<keyword evidence="2 5" id="KW-0813">Transport</keyword>
<dbReference type="GO" id="GO:0051645">
    <property type="term" value="P:Golgi localization"/>
    <property type="evidence" value="ECO:0007669"/>
    <property type="project" value="TreeGrafter"/>
</dbReference>
<evidence type="ECO:0000256" key="4">
    <source>
        <dbReference type="ARBA" id="ARBA00022927"/>
    </source>
</evidence>
<gene>
    <name evidence="8" type="ORF">TMSB3V08_LOCUS12642</name>
</gene>
<sequence length="260" mass="29034">MSLCSLQTQEREAKNKMREKAKELQRQRMEAAKKGMKSPGFGGGGFGRDTGYTLAPTVGDTANLPEELSKLGFIAVQKPVILTKAMKLGSKARDVESFVDQLKSEGEKVVVPVSNKTVLPINKLPENVHDKRPPSLPSFLIPLLWVRVWSDLPTHPLAMRTASTRLVHRVTWLIDSGPCASAVHEPLARGWTNLLPLEEPFPAPERTVYMRGASKGVHNEQECLWDGDPRLLVADMKGWRLSQPEERVTFQARVKGRHMN</sequence>
<dbReference type="GO" id="GO:0015031">
    <property type="term" value="P:protein transport"/>
    <property type="evidence" value="ECO:0007669"/>
    <property type="project" value="UniProtKB-KW"/>
</dbReference>
<evidence type="ECO:0000256" key="2">
    <source>
        <dbReference type="ARBA" id="ARBA00022448"/>
    </source>
</evidence>
<evidence type="ECO:0000256" key="3">
    <source>
        <dbReference type="ARBA" id="ARBA00022490"/>
    </source>
</evidence>
<keyword evidence="3 5" id="KW-0963">Cytoplasm</keyword>
<keyword evidence="5" id="KW-0931">ER-Golgi transport</keyword>
<evidence type="ECO:0000256" key="1">
    <source>
        <dbReference type="ARBA" id="ARBA00010516"/>
    </source>
</evidence>
<dbReference type="InterPro" id="IPR027059">
    <property type="entry name" value="Coatomer_dsu"/>
</dbReference>
<comment type="similarity">
    <text evidence="1 5">Belongs to the adaptor complexes medium subunit family. Delta-COP subfamily.</text>
</comment>
<keyword evidence="4 5" id="KW-0653">Protein transport</keyword>
<dbReference type="GO" id="GO:0030126">
    <property type="term" value="C:COPI vesicle coat"/>
    <property type="evidence" value="ECO:0007669"/>
    <property type="project" value="UniProtKB-UniRule"/>
</dbReference>